<keyword evidence="3" id="KW-0663">Pyridoxal phosphate</keyword>
<dbReference type="Gene3D" id="3.40.640.10">
    <property type="entry name" value="Type I PLP-dependent aspartate aminotransferase-like (Major domain)"/>
    <property type="match status" value="1"/>
</dbReference>
<feature type="domain" description="Aminotransferase class V" evidence="6">
    <location>
        <begin position="52"/>
        <end position="344"/>
    </location>
</feature>
<evidence type="ECO:0000313" key="8">
    <source>
        <dbReference type="Proteomes" id="UP000242224"/>
    </source>
</evidence>
<sequence>MSLAQGRPYLAIPGPSTMPDRVLAAMHKPAPNIYEGEIEEIAARVAANLRRVAMSSSHVAIYIANGHGAWEASIANVFSRGDKALSLVTGRFGDIWAKSATTMGVEVERLEFGLKSPADPARVEEALRADTGHELKAVLMTHVDTATSVRNDVAAIRAAIDAANHPALLMVDCIASLGCDEFRMDDWGVDVMVAASQKGLMVPPGLGFVWFSDKALEASRSSNMVTPYWNWHPRAFPEMVYQYFGGTSPTHHLFGLDESLKMILDEEGLPHIWKRHAALARAVWAAFETWGQGGDLALNIAEPAHRAHSVTAARIGNGGAERLRKWLEAEAGVTLGIGLGMAEPGTPEADDFLRVAHMGHVNAHMTLGALATMEAGMQALDIPHGRGGIAAAAGEIAKGVAQA</sequence>
<dbReference type="SUPFAM" id="SSF53383">
    <property type="entry name" value="PLP-dependent transferases"/>
    <property type="match status" value="1"/>
</dbReference>
<keyword evidence="8" id="KW-1185">Reference proteome</keyword>
<dbReference type="InterPro" id="IPR000192">
    <property type="entry name" value="Aminotrans_V_dom"/>
</dbReference>
<proteinExistence type="inferred from homology"/>
<dbReference type="InterPro" id="IPR015421">
    <property type="entry name" value="PyrdxlP-dep_Trfase_major"/>
</dbReference>
<dbReference type="InterPro" id="IPR024169">
    <property type="entry name" value="SP_NH2Trfase/AEP_transaminase"/>
</dbReference>
<dbReference type="PIRSF" id="PIRSF000524">
    <property type="entry name" value="SPT"/>
    <property type="match status" value="1"/>
</dbReference>
<organism evidence="7 8">
    <name type="scientific">Thioclava marina</name>
    <dbReference type="NCBI Taxonomy" id="1915077"/>
    <lineage>
        <taxon>Bacteria</taxon>
        <taxon>Pseudomonadati</taxon>
        <taxon>Pseudomonadota</taxon>
        <taxon>Alphaproteobacteria</taxon>
        <taxon>Rhodobacterales</taxon>
        <taxon>Paracoccaceae</taxon>
        <taxon>Thioclava</taxon>
    </lineage>
</organism>
<dbReference type="Gene3D" id="3.90.1150.10">
    <property type="entry name" value="Aspartate Aminotransferase, domain 1"/>
    <property type="match status" value="1"/>
</dbReference>
<reference evidence="7 8" key="1">
    <citation type="submission" date="2016-11" db="EMBL/GenBank/DDBJ databases">
        <title>A multilocus sequence analysis scheme for characterization of bacteria in the genus Thioclava.</title>
        <authorList>
            <person name="Liu Y."/>
            <person name="Shao Z."/>
        </authorList>
    </citation>
    <scope>NUCLEOTIDE SEQUENCE [LARGE SCALE GENOMIC DNA]</scope>
    <source>
        <strain evidence="7 8">11.10-0-13</strain>
    </source>
</reference>
<dbReference type="PROSITE" id="PS00595">
    <property type="entry name" value="AA_TRANSFER_CLASS_5"/>
    <property type="match status" value="1"/>
</dbReference>
<name>A0ABX3MJX8_9RHOB</name>
<dbReference type="PANTHER" id="PTHR21152">
    <property type="entry name" value="AMINOTRANSFERASE CLASS V"/>
    <property type="match status" value="1"/>
</dbReference>
<comment type="caution">
    <text evidence="7">The sequence shown here is derived from an EMBL/GenBank/DDBJ whole genome shotgun (WGS) entry which is preliminary data.</text>
</comment>
<evidence type="ECO:0000313" key="7">
    <source>
        <dbReference type="EMBL" id="OOY11874.1"/>
    </source>
</evidence>
<evidence type="ECO:0000256" key="1">
    <source>
        <dbReference type="ARBA" id="ARBA00001933"/>
    </source>
</evidence>
<evidence type="ECO:0000256" key="5">
    <source>
        <dbReference type="RuleBase" id="RU004504"/>
    </source>
</evidence>
<comment type="cofactor">
    <cofactor evidence="1 5">
        <name>pyridoxal 5'-phosphate</name>
        <dbReference type="ChEBI" id="CHEBI:597326"/>
    </cofactor>
</comment>
<dbReference type="Pfam" id="PF00266">
    <property type="entry name" value="Aminotran_5"/>
    <property type="match status" value="1"/>
</dbReference>
<accession>A0ABX3MJX8</accession>
<dbReference type="InterPro" id="IPR015424">
    <property type="entry name" value="PyrdxlP-dep_Trfase"/>
</dbReference>
<evidence type="ECO:0000256" key="4">
    <source>
        <dbReference type="RuleBase" id="RU004075"/>
    </source>
</evidence>
<dbReference type="EMBL" id="MPZS01000002">
    <property type="protein sequence ID" value="OOY11874.1"/>
    <property type="molecule type" value="Genomic_DNA"/>
</dbReference>
<dbReference type="RefSeq" id="WP_078574535.1">
    <property type="nucleotide sequence ID" value="NZ_MPZS01000002.1"/>
</dbReference>
<dbReference type="Proteomes" id="UP000242224">
    <property type="component" value="Unassembled WGS sequence"/>
</dbReference>
<evidence type="ECO:0000259" key="6">
    <source>
        <dbReference type="Pfam" id="PF00266"/>
    </source>
</evidence>
<evidence type="ECO:0000256" key="2">
    <source>
        <dbReference type="ARBA" id="ARBA00009236"/>
    </source>
</evidence>
<evidence type="ECO:0000256" key="3">
    <source>
        <dbReference type="ARBA" id="ARBA00022898"/>
    </source>
</evidence>
<dbReference type="InterPro" id="IPR015422">
    <property type="entry name" value="PyrdxlP-dep_Trfase_small"/>
</dbReference>
<dbReference type="PANTHER" id="PTHR21152:SF40">
    <property type="entry name" value="ALANINE--GLYOXYLATE AMINOTRANSFERASE"/>
    <property type="match status" value="1"/>
</dbReference>
<comment type="similarity">
    <text evidence="2 4">Belongs to the class-V pyridoxal-phosphate-dependent aminotransferase family.</text>
</comment>
<protein>
    <submittedName>
        <fullName evidence="7">Septum site-determining protein</fullName>
    </submittedName>
</protein>
<gene>
    <name evidence="7" type="ORF">BMG00_12390</name>
</gene>
<dbReference type="InterPro" id="IPR020578">
    <property type="entry name" value="Aminotrans_V_PyrdxlP_BS"/>
</dbReference>